<comment type="similarity">
    <text evidence="1">Belongs to the protein-tyrosine phosphatase family. Non-receptor class dual specificity subfamily.</text>
</comment>
<dbReference type="SUPFAM" id="SSF52799">
    <property type="entry name" value="(Phosphotyrosine protein) phosphatases II"/>
    <property type="match status" value="1"/>
</dbReference>
<dbReference type="InterPro" id="IPR016278">
    <property type="entry name" value="DUSP12"/>
</dbReference>
<proteinExistence type="inferred from homology"/>
<evidence type="ECO:0000259" key="6">
    <source>
        <dbReference type="PROSITE" id="PS50054"/>
    </source>
</evidence>
<dbReference type="InterPro" id="IPR029021">
    <property type="entry name" value="Prot-tyrosine_phosphatase-like"/>
</dbReference>
<dbReference type="EMBL" id="JAEUBF010000753">
    <property type="protein sequence ID" value="KAH3675567.1"/>
    <property type="molecule type" value="Genomic_DNA"/>
</dbReference>
<dbReference type="PROSITE" id="PS50056">
    <property type="entry name" value="TYR_PHOSPHATASE_2"/>
    <property type="match status" value="1"/>
</dbReference>
<dbReference type="GO" id="GO:0008138">
    <property type="term" value="F:protein tyrosine/serine/threonine phosphatase activity"/>
    <property type="evidence" value="ECO:0007669"/>
    <property type="project" value="InterPro"/>
</dbReference>
<dbReference type="SMART" id="SM00195">
    <property type="entry name" value="DSPc"/>
    <property type="match status" value="1"/>
</dbReference>
<keyword evidence="4" id="KW-0904">Protein phosphatase</keyword>
<reference evidence="8" key="1">
    <citation type="journal article" date="2021" name="Open Biol.">
        <title>Shared evolutionary footprints suggest mitochondrial oxidative damage underlies multiple complex I losses in fungi.</title>
        <authorList>
            <person name="Schikora-Tamarit M.A."/>
            <person name="Marcet-Houben M."/>
            <person name="Nosek J."/>
            <person name="Gabaldon T."/>
        </authorList>
    </citation>
    <scope>NUCLEOTIDE SEQUENCE</scope>
    <source>
        <strain evidence="8">CBS6341</strain>
    </source>
</reference>
<dbReference type="Pfam" id="PF00782">
    <property type="entry name" value="DSPc"/>
    <property type="match status" value="1"/>
</dbReference>
<accession>A0A9P8PQ37</accession>
<keyword evidence="3" id="KW-0378">Hydrolase</keyword>
<dbReference type="InterPro" id="IPR020422">
    <property type="entry name" value="TYR_PHOSPHATASE_DUAL_dom"/>
</dbReference>
<dbReference type="PANTHER" id="PTHR45848:SF4">
    <property type="entry name" value="DUAL SPECIFICITY PROTEIN PHOSPHATASE 12"/>
    <property type="match status" value="1"/>
</dbReference>
<evidence type="ECO:0000256" key="5">
    <source>
        <dbReference type="PIRSR" id="PIRSR000941-50"/>
    </source>
</evidence>
<dbReference type="EC" id="3.1.3.48" evidence="2"/>
<dbReference type="Proteomes" id="UP000769528">
    <property type="component" value="Unassembled WGS sequence"/>
</dbReference>
<feature type="domain" description="Tyrosine specific protein phosphatases" evidence="7">
    <location>
        <begin position="63"/>
        <end position="134"/>
    </location>
</feature>
<sequence length="346" mass="40231">MDRILGGLYISGYDSFIREGDILEKYNITHIVTVFKGKLPEDYYERFTIKGVEIDDLESENVLQYLDETNLFINKALFPDEEEIQVGLKKKHSTNIAIICQAGQSRSVSVLAAFLMKKYRLTLDQSLHAIQRKRELNKIRVNEGFQEQLQLFHSMGCKIDQDDPEYRQWKLNHSILYDPRGDDILSKDETFQKEEIPSADEEAFQIRCRKCRQHLAFSTSFVPHVPPGEDDKQSLFIRRVPNRRKIISVQSALNNACSHYFIEPLEWMKEQLQNTEELEGKFNCFKCDSRIGGYNWKGSRCSCGKWMVPAIYLQKVKCDEVRFNNNAVNMIAVNHNNIATKPNSDQ</sequence>
<dbReference type="AlphaFoldDB" id="A0A9P8PQ37"/>
<dbReference type="PIRSF" id="PIRSF000941">
    <property type="entry name" value="DUSP12"/>
    <property type="match status" value="1"/>
</dbReference>
<dbReference type="GO" id="GO:0004725">
    <property type="term" value="F:protein tyrosine phosphatase activity"/>
    <property type="evidence" value="ECO:0007669"/>
    <property type="project" value="UniProtKB-EC"/>
</dbReference>
<feature type="active site" description="Phosphocysteine intermediate" evidence="5">
    <location>
        <position position="100"/>
    </location>
</feature>
<dbReference type="InterPro" id="IPR000387">
    <property type="entry name" value="Tyr_Pase_dom"/>
</dbReference>
<dbReference type="Gene3D" id="3.90.190.10">
    <property type="entry name" value="Protein tyrosine phosphatase superfamily"/>
    <property type="match status" value="1"/>
</dbReference>
<dbReference type="OrthoDB" id="2017893at2759"/>
<evidence type="ECO:0000256" key="1">
    <source>
        <dbReference type="ARBA" id="ARBA00008601"/>
    </source>
</evidence>
<dbReference type="GO" id="GO:0005634">
    <property type="term" value="C:nucleus"/>
    <property type="evidence" value="ECO:0007669"/>
    <property type="project" value="TreeGrafter"/>
</dbReference>
<evidence type="ECO:0000256" key="2">
    <source>
        <dbReference type="ARBA" id="ARBA00013064"/>
    </source>
</evidence>
<organism evidence="8 9">
    <name type="scientific">Wickerhamomyces mucosus</name>
    <dbReference type="NCBI Taxonomy" id="1378264"/>
    <lineage>
        <taxon>Eukaryota</taxon>
        <taxon>Fungi</taxon>
        <taxon>Dikarya</taxon>
        <taxon>Ascomycota</taxon>
        <taxon>Saccharomycotina</taxon>
        <taxon>Saccharomycetes</taxon>
        <taxon>Phaffomycetales</taxon>
        <taxon>Wickerhamomycetaceae</taxon>
        <taxon>Wickerhamomyces</taxon>
    </lineage>
</organism>
<keyword evidence="9" id="KW-1185">Reference proteome</keyword>
<reference evidence="8" key="2">
    <citation type="submission" date="2021-01" db="EMBL/GenBank/DDBJ databases">
        <authorList>
            <person name="Schikora-Tamarit M.A."/>
        </authorList>
    </citation>
    <scope>NUCLEOTIDE SEQUENCE</scope>
    <source>
        <strain evidence="8">CBS6341</strain>
    </source>
</reference>
<protein>
    <recommendedName>
        <fullName evidence="2">protein-tyrosine-phosphatase</fullName>
        <ecNumber evidence="2">3.1.3.48</ecNumber>
    </recommendedName>
</protein>
<feature type="domain" description="Tyrosine-protein phosphatase" evidence="6">
    <location>
        <begin position="1"/>
        <end position="158"/>
    </location>
</feature>
<evidence type="ECO:0000256" key="4">
    <source>
        <dbReference type="ARBA" id="ARBA00022912"/>
    </source>
</evidence>
<evidence type="ECO:0000313" key="9">
    <source>
        <dbReference type="Proteomes" id="UP000769528"/>
    </source>
</evidence>
<gene>
    <name evidence="8" type="ORF">WICMUC_002656</name>
</gene>
<name>A0A9P8PQ37_9ASCO</name>
<evidence type="ECO:0000259" key="7">
    <source>
        <dbReference type="PROSITE" id="PS50056"/>
    </source>
</evidence>
<evidence type="ECO:0000256" key="3">
    <source>
        <dbReference type="ARBA" id="ARBA00022801"/>
    </source>
</evidence>
<dbReference type="PANTHER" id="PTHR45848">
    <property type="entry name" value="DUAL SPECIFICITY PROTEIN PHOSPHATASE 12 FAMILY MEMBER"/>
    <property type="match status" value="1"/>
</dbReference>
<dbReference type="PROSITE" id="PS50054">
    <property type="entry name" value="TYR_PHOSPHATASE_DUAL"/>
    <property type="match status" value="1"/>
</dbReference>
<evidence type="ECO:0000313" key="8">
    <source>
        <dbReference type="EMBL" id="KAH3675567.1"/>
    </source>
</evidence>
<dbReference type="InterPro" id="IPR000340">
    <property type="entry name" value="Dual-sp_phosphatase_cat-dom"/>
</dbReference>
<comment type="caution">
    <text evidence="8">The sequence shown here is derived from an EMBL/GenBank/DDBJ whole genome shotgun (WGS) entry which is preliminary data.</text>
</comment>